<dbReference type="GO" id="GO:0016740">
    <property type="term" value="F:transferase activity"/>
    <property type="evidence" value="ECO:0007669"/>
    <property type="project" value="UniProtKB-KW"/>
</dbReference>
<dbReference type="GO" id="GO:0000160">
    <property type="term" value="P:phosphorelay signal transduction system"/>
    <property type="evidence" value="ECO:0007669"/>
    <property type="project" value="InterPro"/>
</dbReference>
<dbReference type="Pfam" id="PF01584">
    <property type="entry name" value="CheW"/>
    <property type="match status" value="1"/>
</dbReference>
<dbReference type="SMART" id="SM00260">
    <property type="entry name" value="CheW"/>
    <property type="match status" value="1"/>
</dbReference>
<gene>
    <name evidence="3" type="ORF">MNBD_GAMMA21-271</name>
</gene>
<name>A0A3B1A4R4_9ZZZZ</name>
<dbReference type="InterPro" id="IPR024181">
    <property type="entry name" value="Chemotax_regulator_CheV"/>
</dbReference>
<dbReference type="InterPro" id="IPR036061">
    <property type="entry name" value="CheW-like_dom_sf"/>
</dbReference>
<dbReference type="SUPFAM" id="SSF50341">
    <property type="entry name" value="CheW-like"/>
    <property type="match status" value="1"/>
</dbReference>
<dbReference type="Gene3D" id="2.30.30.40">
    <property type="entry name" value="SH3 Domains"/>
    <property type="match status" value="1"/>
</dbReference>
<dbReference type="Pfam" id="PF00072">
    <property type="entry name" value="Response_reg"/>
    <property type="match status" value="1"/>
</dbReference>
<dbReference type="SMART" id="SM00448">
    <property type="entry name" value="REC"/>
    <property type="match status" value="1"/>
</dbReference>
<dbReference type="GO" id="GO:0006935">
    <property type="term" value="P:chemotaxis"/>
    <property type="evidence" value="ECO:0007669"/>
    <property type="project" value="InterPro"/>
</dbReference>
<accession>A0A3B1A4R4</accession>
<reference evidence="3" key="1">
    <citation type="submission" date="2018-06" db="EMBL/GenBank/DDBJ databases">
        <authorList>
            <person name="Zhirakovskaya E."/>
        </authorList>
    </citation>
    <scope>NUCLEOTIDE SEQUENCE</scope>
</reference>
<dbReference type="InterPro" id="IPR011006">
    <property type="entry name" value="CheY-like_superfamily"/>
</dbReference>
<dbReference type="InterPro" id="IPR002545">
    <property type="entry name" value="CheW-lke_dom"/>
</dbReference>
<dbReference type="InterPro" id="IPR001789">
    <property type="entry name" value="Sig_transdc_resp-reg_receiver"/>
</dbReference>
<proteinExistence type="predicted"/>
<keyword evidence="3" id="KW-0808">Transferase</keyword>
<dbReference type="SUPFAM" id="SSF52172">
    <property type="entry name" value="CheY-like"/>
    <property type="match status" value="1"/>
</dbReference>
<dbReference type="Gene3D" id="3.40.50.2300">
    <property type="match status" value="1"/>
</dbReference>
<feature type="domain" description="Response regulatory" evidence="1">
    <location>
        <begin position="178"/>
        <end position="303"/>
    </location>
</feature>
<feature type="domain" description="CheW-like" evidence="2">
    <location>
        <begin position="19"/>
        <end position="158"/>
    </location>
</feature>
<dbReference type="EMBL" id="UOFR01000078">
    <property type="protein sequence ID" value="VAX00726.1"/>
    <property type="molecule type" value="Genomic_DNA"/>
</dbReference>
<evidence type="ECO:0000259" key="1">
    <source>
        <dbReference type="PROSITE" id="PS50110"/>
    </source>
</evidence>
<evidence type="ECO:0000259" key="2">
    <source>
        <dbReference type="PROSITE" id="PS50851"/>
    </source>
</evidence>
<dbReference type="PANTHER" id="PTHR47233">
    <property type="entry name" value="CHEMOTAXIS PROTEIN CHEV"/>
    <property type="match status" value="1"/>
</dbReference>
<dbReference type="PROSITE" id="PS50110">
    <property type="entry name" value="RESPONSE_REGULATORY"/>
    <property type="match status" value="1"/>
</dbReference>
<sequence>MAGVMEGVDQRTKLVGENRLELLLFGLGGRQKFGINVFKVQEVIQCPPLTAIPNSHRIVRGIASMRGRTITIMDLAAAIGQKPIDITREQYVIVTEYNRSTQGFLVGSVDRIINMNWKDILPPPRGVGKNNYMTAVTKVDESLVEIIDVEKIMAELVGIVIDVEEDSTVDKDEAKSIKLLVADDSLVARKQVKATLDKVGLECDLAKNGQEALDMLQAAVADGKPLTDTYDVIISDIEMPEMDGYTLTTEIRADERLAKIPVMLHTSLSGTFNSNMVKKVGADRFVAKFDAKELAKEVKGLLEEKGLIKSNTLKELDED</sequence>
<dbReference type="EC" id="2.7.3.-" evidence="3"/>
<dbReference type="AlphaFoldDB" id="A0A3B1A4R4"/>
<dbReference type="PROSITE" id="PS50851">
    <property type="entry name" value="CHEW"/>
    <property type="match status" value="1"/>
</dbReference>
<evidence type="ECO:0000313" key="3">
    <source>
        <dbReference type="EMBL" id="VAX00726.1"/>
    </source>
</evidence>
<dbReference type="CDD" id="cd19924">
    <property type="entry name" value="REC_CheV-like"/>
    <property type="match status" value="1"/>
</dbReference>
<dbReference type="Gene3D" id="2.40.50.180">
    <property type="entry name" value="CheA-289, Domain 4"/>
    <property type="match status" value="1"/>
</dbReference>
<protein>
    <submittedName>
        <fullName evidence="3">Chemotaxis protein CheV</fullName>
        <ecNumber evidence="3">2.7.3.-</ecNumber>
    </submittedName>
</protein>
<organism evidence="3">
    <name type="scientific">hydrothermal vent metagenome</name>
    <dbReference type="NCBI Taxonomy" id="652676"/>
    <lineage>
        <taxon>unclassified sequences</taxon>
        <taxon>metagenomes</taxon>
        <taxon>ecological metagenomes</taxon>
    </lineage>
</organism>
<dbReference type="PANTHER" id="PTHR47233:SF3">
    <property type="entry name" value="CHEMOTAXIS PROTEIN CHEV"/>
    <property type="match status" value="1"/>
</dbReference>
<dbReference type="PIRSF" id="PIRSF002867">
    <property type="entry name" value="CheV"/>
    <property type="match status" value="1"/>
</dbReference>